<protein>
    <recommendedName>
        <fullName evidence="1">DUF3616 domain-containing protein</fullName>
    </recommendedName>
</protein>
<accession>A0A3S3QBU4</accession>
<gene>
    <name evidence="2" type="ORF">H206_03035</name>
</gene>
<comment type="caution">
    <text evidence="2">The sequence shown here is derived from an EMBL/GenBank/DDBJ whole genome shotgun (WGS) entry which is preliminary data.</text>
</comment>
<dbReference type="InterPro" id="IPR022060">
    <property type="entry name" value="DUF3616"/>
</dbReference>
<organism evidence="2 3">
    <name type="scientific">Candidatus Electrothrix aarhusensis</name>
    <dbReference type="NCBI Taxonomy" id="1859131"/>
    <lineage>
        <taxon>Bacteria</taxon>
        <taxon>Pseudomonadati</taxon>
        <taxon>Thermodesulfobacteriota</taxon>
        <taxon>Desulfobulbia</taxon>
        <taxon>Desulfobulbales</taxon>
        <taxon>Desulfobulbaceae</taxon>
        <taxon>Candidatus Electrothrix</taxon>
    </lineage>
</organism>
<dbReference type="Pfam" id="PF12275">
    <property type="entry name" value="DUF3616"/>
    <property type="match status" value="1"/>
</dbReference>
<dbReference type="AlphaFoldDB" id="A0A3S3QBU4"/>
<proteinExistence type="predicted"/>
<reference evidence="2 3" key="1">
    <citation type="submission" date="2017-01" db="EMBL/GenBank/DDBJ databases">
        <title>The cable genome- insights into the physiology and evolution of filamentous bacteria capable of sulfide oxidation via long distance electron transfer.</title>
        <authorList>
            <person name="Schreiber L."/>
            <person name="Bjerg J.T."/>
            <person name="Boggild A."/>
            <person name="Van De Vossenberg J."/>
            <person name="Meysman F."/>
            <person name="Nielsen L.P."/>
            <person name="Schramm A."/>
            <person name="Kjeldsen K.U."/>
        </authorList>
    </citation>
    <scope>NUCLEOTIDE SEQUENCE [LARGE SCALE GENOMIC DNA]</scope>
    <source>
        <strain evidence="2">MCF</strain>
    </source>
</reference>
<dbReference type="EMBL" id="MTKO01000127">
    <property type="protein sequence ID" value="RWX43223.1"/>
    <property type="molecule type" value="Genomic_DNA"/>
</dbReference>
<feature type="domain" description="DUF3616" evidence="1">
    <location>
        <begin position="48"/>
        <end position="340"/>
    </location>
</feature>
<keyword evidence="3" id="KW-1185">Reference proteome</keyword>
<evidence type="ECO:0000313" key="2">
    <source>
        <dbReference type="EMBL" id="RWX43223.1"/>
    </source>
</evidence>
<evidence type="ECO:0000313" key="3">
    <source>
        <dbReference type="Proteomes" id="UP000287853"/>
    </source>
</evidence>
<name>A0A3S3QBU4_9BACT</name>
<sequence>MPLWRTVLFYATLFVSFLFAPAIARENQGRIELGPFVRVSGEILAGSDISAVAVFSSFLVIGSDEAVGVDSNENYIQLLRKTDNGYAVHKNLLLLQGDQAEGKELDIEGIAVEGNYVYIVGAHCLKRQKVKKARIQEKNRKKLYADRLEEERNRAWLYRIRLDKEGNEVASQRISLREIIKHDPVLNPFSHIPSKENGIDIEGVAAKDGWLYVGFRGPVLRGNFVPVMKLKFDDPEKTNELLYVQLGGRGIRDITKISDGFLVLAGPVGDGEDSYQLYYWDGQSVIPGKDLKDGEQGRVHLLGNVIPPEKGKLEGVAVLREKEAGYQLVFAYDGAKNNDTTLQHVRVSLP</sequence>
<evidence type="ECO:0000259" key="1">
    <source>
        <dbReference type="Pfam" id="PF12275"/>
    </source>
</evidence>
<dbReference type="Proteomes" id="UP000287853">
    <property type="component" value="Unassembled WGS sequence"/>
</dbReference>